<organism evidence="2 3">
    <name type="scientific">Novosphingobium cyanobacteriorum</name>
    <dbReference type="NCBI Taxonomy" id="3024215"/>
    <lineage>
        <taxon>Bacteria</taxon>
        <taxon>Pseudomonadati</taxon>
        <taxon>Pseudomonadota</taxon>
        <taxon>Alphaproteobacteria</taxon>
        <taxon>Sphingomonadales</taxon>
        <taxon>Sphingomonadaceae</taxon>
        <taxon>Novosphingobium</taxon>
    </lineage>
</organism>
<evidence type="ECO:0000259" key="1">
    <source>
        <dbReference type="Pfam" id="PF09822"/>
    </source>
</evidence>
<accession>A0ABT6CJS4</accession>
<comment type="caution">
    <text evidence="2">The sequence shown here is derived from an EMBL/GenBank/DDBJ whole genome shotgun (WGS) entry which is preliminary data.</text>
</comment>
<protein>
    <submittedName>
        <fullName evidence="2">ABC transporter</fullName>
    </submittedName>
</protein>
<dbReference type="InterPro" id="IPR029062">
    <property type="entry name" value="Class_I_gatase-like"/>
</dbReference>
<dbReference type="EMBL" id="JAROCY010000007">
    <property type="protein sequence ID" value="MDF8333330.1"/>
    <property type="molecule type" value="Genomic_DNA"/>
</dbReference>
<gene>
    <name evidence="2" type="ORF">POM99_08975</name>
</gene>
<evidence type="ECO:0000313" key="2">
    <source>
        <dbReference type="EMBL" id="MDF8333330.1"/>
    </source>
</evidence>
<dbReference type="RefSeq" id="WP_277276916.1">
    <property type="nucleotide sequence ID" value="NZ_JAROCY010000007.1"/>
</dbReference>
<reference evidence="2 3" key="1">
    <citation type="submission" date="2023-03" db="EMBL/GenBank/DDBJ databases">
        <title>Novosphingobium cyanobacteriorum sp. nov., isolated from a eutrophic reservoir during the Microcystis bloom period.</title>
        <authorList>
            <person name="Kang M."/>
            <person name="Le V."/>
            <person name="Ko S.-R."/>
            <person name="Lee S.-A."/>
            <person name="Ahn C.-Y."/>
        </authorList>
    </citation>
    <scope>NUCLEOTIDE SEQUENCE [LARGE SCALE GENOMIC DNA]</scope>
    <source>
        <strain evidence="2 3">HBC54</strain>
    </source>
</reference>
<keyword evidence="3" id="KW-1185">Reference proteome</keyword>
<proteinExistence type="predicted"/>
<sequence>MLIVVGVLRWQAARADAARPALGLFTTLPILWAEAPDVAAQLSAEAPPHWARAALERRYRVKPLDTLDDLRGLRLLVLAQPRALSARENVALDAWVQGGGRVLVFADPMLTWESAFPIGDRRRPQDVVLLSPILARWGLELTFDESQPGGLREIAGSAVPVNLAGQLRLRPGGVAQCRIGQGGLVAECHAGRGKATIVADAALLEPVDDPAPSALQLQALLDRAFTG</sequence>
<dbReference type="Proteomes" id="UP001222770">
    <property type="component" value="Unassembled WGS sequence"/>
</dbReference>
<name>A0ABT6CJS4_9SPHN</name>
<dbReference type="Gene3D" id="3.40.50.880">
    <property type="match status" value="1"/>
</dbReference>
<feature type="domain" description="ABC-type uncharacterised transport system" evidence="1">
    <location>
        <begin position="45"/>
        <end position="142"/>
    </location>
</feature>
<dbReference type="InterPro" id="IPR019196">
    <property type="entry name" value="ABC_transp_unknown"/>
</dbReference>
<dbReference type="Pfam" id="PF09822">
    <property type="entry name" value="ABC_transp_aux"/>
    <property type="match status" value="1"/>
</dbReference>
<evidence type="ECO:0000313" key="3">
    <source>
        <dbReference type="Proteomes" id="UP001222770"/>
    </source>
</evidence>